<dbReference type="AlphaFoldDB" id="A0A0A8J766"/>
<dbReference type="InterPro" id="IPR001173">
    <property type="entry name" value="Glyco_trans_2-like"/>
</dbReference>
<accession>A0A0A8J766</accession>
<evidence type="ECO:0000313" key="4">
    <source>
        <dbReference type="EMBL" id="KAB0125854.1"/>
    </source>
</evidence>
<evidence type="ECO:0000313" key="5">
    <source>
        <dbReference type="Proteomes" id="UP000327073"/>
    </source>
</evidence>
<dbReference type="PANTHER" id="PTHR22916">
    <property type="entry name" value="GLYCOSYLTRANSFERASE"/>
    <property type="match status" value="1"/>
</dbReference>
<dbReference type="Proteomes" id="UP000327073">
    <property type="component" value="Unassembled WGS sequence"/>
</dbReference>
<dbReference type="Proteomes" id="UP000852798">
    <property type="component" value="Unassembled WGS sequence"/>
</dbReference>
<keyword evidence="2" id="KW-0808">Transferase</keyword>
<proteinExistence type="predicted"/>
<dbReference type="PANTHER" id="PTHR22916:SF64">
    <property type="entry name" value="TRANSFERASE, PUTATIVE-RELATED"/>
    <property type="match status" value="1"/>
</dbReference>
<organism evidence="2">
    <name type="scientific">Escherichia coli</name>
    <dbReference type="NCBI Taxonomy" id="562"/>
    <lineage>
        <taxon>Bacteria</taxon>
        <taxon>Pseudomonadati</taxon>
        <taxon>Pseudomonadota</taxon>
        <taxon>Gammaproteobacteria</taxon>
        <taxon>Enterobacterales</taxon>
        <taxon>Enterobacteriaceae</taxon>
        <taxon>Escherichia</taxon>
    </lineage>
</organism>
<reference evidence="2" key="1">
    <citation type="journal article" date="2014" name="DNA Res.">
        <title>A complete view of the genetic diversity of the Escherichia coli O-antigen biosynthesis gene cluster.</title>
        <authorList>
            <person name="Iguchi A."/>
            <person name="Iyoda S."/>
            <person name="Kikuchi T."/>
            <person name="Ogura Y."/>
            <person name="Katsura K."/>
            <person name="Ohnishi M."/>
            <person name="Hayashi T."/>
            <person name="Thomson N.R."/>
        </authorList>
    </citation>
    <scope>NUCLEOTIDE SEQUENCE</scope>
    <source>
        <strain evidence="2">99-6301</strain>
    </source>
</reference>
<evidence type="ECO:0000313" key="3">
    <source>
        <dbReference type="EMBL" id="HAI2142715.1"/>
    </source>
</evidence>
<sequence>MLCQKENEISKLISIVMPVYNVQDYIVEAIDSIINQSMQPHSVIIVDDGSSDDSIPLLKKRIEGKDNYKIFSKENGGLSSARNYGLTKVSTPYVYFFDSDDALSPMFIRDINEILTNYKELDIIAFSGSILGLPSNLAGKIPSYKRTKFQICKSGDVFLERLFSTNSYFSSVCINVFRTELLMRNSFFKNIVHEDEEYLPRIILDSKLCYCTDEIYFYRRVRENSIMTSKISSRNIIGYLEVLKTYRCIIQTTKNRLVKYYLKKRYNDFLIYIFLLCKKNKIVLPKNIEQKMNCEQAFGMYYAFRLLLIKKFFPVYHFLYQVKNR</sequence>
<dbReference type="Gene3D" id="3.90.550.10">
    <property type="entry name" value="Spore Coat Polysaccharide Biosynthesis Protein SpsA, Chain A"/>
    <property type="match status" value="1"/>
</dbReference>
<dbReference type="SUPFAM" id="SSF53448">
    <property type="entry name" value="Nucleotide-diphospho-sugar transferases"/>
    <property type="match status" value="1"/>
</dbReference>
<evidence type="ECO:0000313" key="2">
    <source>
        <dbReference type="EMBL" id="BAQ02051.1"/>
    </source>
</evidence>
<dbReference type="EMBL" id="AB812081">
    <property type="protein sequence ID" value="BAQ02051.1"/>
    <property type="molecule type" value="Genomic_DNA"/>
</dbReference>
<dbReference type="EMBL" id="VZEL01000004">
    <property type="protein sequence ID" value="KAB0125854.1"/>
    <property type="molecule type" value="Genomic_DNA"/>
</dbReference>
<dbReference type="Pfam" id="PF00535">
    <property type="entry name" value="Glycos_transf_2"/>
    <property type="match status" value="1"/>
</dbReference>
<protein>
    <submittedName>
        <fullName evidence="3">Glycosyltransferase family 2 protein</fullName>
    </submittedName>
    <submittedName>
        <fullName evidence="2">Putative glycosyltransferase</fullName>
    </submittedName>
</protein>
<reference evidence="3" key="4">
    <citation type="submission" date="2020-02" db="EMBL/GenBank/DDBJ databases">
        <authorList>
            <consortium name="NCBI Pathogen Detection Project"/>
        </authorList>
    </citation>
    <scope>NUCLEOTIDE SEQUENCE</scope>
    <source>
        <strain evidence="3">BCW_4213</strain>
    </source>
</reference>
<dbReference type="EMBL" id="DABDSA010000017">
    <property type="protein sequence ID" value="HAI2142715.1"/>
    <property type="molecule type" value="Genomic_DNA"/>
</dbReference>
<feature type="domain" description="Glycosyltransferase 2-like" evidence="1">
    <location>
        <begin position="14"/>
        <end position="115"/>
    </location>
</feature>
<reference evidence="4 5" key="3">
    <citation type="submission" date="2019-03" db="EMBL/GenBank/DDBJ databases">
        <title>Whole Genome Sequencing of Shiga-Toxin Escherichia coli Strains from Nebraska.</title>
        <authorList>
            <person name="Abdalhamid B."/>
            <person name="Mccutchen E.L."/>
            <person name="Bouska A.C."/>
            <person name="Hinrichs S.H."/>
            <person name="Iwen P.C."/>
        </authorList>
    </citation>
    <scope>NUCLEOTIDE SEQUENCE [LARGE SCALE GENOMIC DNA]</scope>
    <source>
        <strain evidence="4 5">STEC_170836</strain>
    </source>
</reference>
<evidence type="ECO:0000259" key="1">
    <source>
        <dbReference type="Pfam" id="PF00535"/>
    </source>
</evidence>
<dbReference type="CDD" id="cd00761">
    <property type="entry name" value="Glyco_tranf_GTA_type"/>
    <property type="match status" value="1"/>
</dbReference>
<reference evidence="3" key="2">
    <citation type="journal article" date="2018" name="Genome Biol.">
        <title>SKESA: strategic k-mer extension for scrupulous assemblies.</title>
        <authorList>
            <person name="Souvorov A."/>
            <person name="Agarwala R."/>
            <person name="Lipman D.J."/>
        </authorList>
    </citation>
    <scope>NUCLEOTIDE SEQUENCE [LARGE SCALE GENOMIC DNA]</scope>
    <source>
        <strain evidence="3">BCW_4213</strain>
    </source>
</reference>
<name>A0A0A8J766_ECOLX</name>
<dbReference type="GO" id="GO:0016758">
    <property type="term" value="F:hexosyltransferase activity"/>
    <property type="evidence" value="ECO:0007669"/>
    <property type="project" value="UniProtKB-ARBA"/>
</dbReference>
<gene>
    <name evidence="4" type="ORF">F7F11_04975</name>
    <name evidence="3" type="ORF">HI055_003074</name>
</gene>
<dbReference type="InterPro" id="IPR029044">
    <property type="entry name" value="Nucleotide-diphossugar_trans"/>
</dbReference>
<dbReference type="RefSeq" id="WP_097425394.1">
    <property type="nucleotide sequence ID" value="NZ_CP027440.1"/>
</dbReference>